<protein>
    <submittedName>
        <fullName evidence="2">Grasp-with-spasm system SPASM domain peptide maturase</fullName>
    </submittedName>
</protein>
<feature type="domain" description="4Fe4S-binding SPASM" evidence="1">
    <location>
        <begin position="241"/>
        <end position="298"/>
    </location>
</feature>
<dbReference type="InterPro" id="IPR058240">
    <property type="entry name" value="rSAM_sf"/>
</dbReference>
<dbReference type="Pfam" id="PF13186">
    <property type="entry name" value="SPASM"/>
    <property type="match status" value="1"/>
</dbReference>
<dbReference type="RefSeq" id="WP_253527658.1">
    <property type="nucleotide sequence ID" value="NZ_JAMZEL010000004.1"/>
</dbReference>
<dbReference type="NCBIfam" id="TIGR04085">
    <property type="entry name" value="rSAM_more_4Fe4S"/>
    <property type="match status" value="1"/>
</dbReference>
<dbReference type="InterPro" id="IPR026497">
    <property type="entry name" value="GRASP-with-SPASM"/>
</dbReference>
<sequence>MIFKLFACCVPVKGALRSTICDLQRRTFSFIPNKLYELLIDCKDKDINFIKKYFENKYDKQIDEYYDFLLKKEYGFLCDNPNQFPDIDMVWKMPFTITNAIIDFNLQSNHDIVNIAKELEILGCLAIQFRFFDVVPLESIQKTLEVFDLSRIHDIQLLIKNSQSQSIRDIEKLCLINPRLSIIIVHSNKYNKKRKARHCKTPILYINTKIINHSFCGFVSYNHFVVNITHFTESIRFNTCLNRKISIDAEGNIKNCPSMTKSYGNIRDTTLREAIEKEGFKDLWYIHKDQIEVCKDCEFRHICTDCRAYIQDPNNIYSKPAKCSYDPYTATWGEANPTNNPLHGQ</sequence>
<evidence type="ECO:0000313" key="2">
    <source>
        <dbReference type="EMBL" id="MCP1383082.1"/>
    </source>
</evidence>
<dbReference type="Proteomes" id="UP001204772">
    <property type="component" value="Unassembled WGS sequence"/>
</dbReference>
<dbReference type="Gene3D" id="3.20.20.70">
    <property type="entry name" value="Aldolase class I"/>
    <property type="match status" value="1"/>
</dbReference>
<evidence type="ECO:0000259" key="1">
    <source>
        <dbReference type="Pfam" id="PF13186"/>
    </source>
</evidence>
<name>A0ABT1FMW7_9BACT</name>
<gene>
    <name evidence="2" type="primary">gwsS</name>
    <name evidence="2" type="ORF">NCI00_11630</name>
</gene>
<keyword evidence="3" id="KW-1185">Reference proteome</keyword>
<dbReference type="InterPro" id="IPR023885">
    <property type="entry name" value="4Fe4S-binding_SPASM_dom"/>
</dbReference>
<dbReference type="NCBIfam" id="TIGR04193">
    <property type="entry name" value="SPASM_w_grasp"/>
    <property type="match status" value="1"/>
</dbReference>
<accession>A0ABT1FMW7</accession>
<evidence type="ECO:0000313" key="3">
    <source>
        <dbReference type="Proteomes" id="UP001204772"/>
    </source>
</evidence>
<proteinExistence type="predicted"/>
<dbReference type="EMBL" id="JAMZEL010000004">
    <property type="protein sequence ID" value="MCP1383082.1"/>
    <property type="molecule type" value="Genomic_DNA"/>
</dbReference>
<reference evidence="2 3" key="1">
    <citation type="submission" date="2022-06" db="EMBL/GenBank/DDBJ databases">
        <title>Runella sp. S5 genome sequencing.</title>
        <authorList>
            <person name="Park S."/>
        </authorList>
    </citation>
    <scope>NUCLEOTIDE SEQUENCE [LARGE SCALE GENOMIC DNA]</scope>
    <source>
        <strain evidence="2 3">S5</strain>
    </source>
</reference>
<comment type="caution">
    <text evidence="2">The sequence shown here is derived from an EMBL/GenBank/DDBJ whole genome shotgun (WGS) entry which is preliminary data.</text>
</comment>
<organism evidence="2 3">
    <name type="scientific">Runella salmonicolor</name>
    <dbReference type="NCBI Taxonomy" id="2950278"/>
    <lineage>
        <taxon>Bacteria</taxon>
        <taxon>Pseudomonadati</taxon>
        <taxon>Bacteroidota</taxon>
        <taxon>Cytophagia</taxon>
        <taxon>Cytophagales</taxon>
        <taxon>Spirosomataceae</taxon>
        <taxon>Runella</taxon>
    </lineage>
</organism>
<dbReference type="SUPFAM" id="SSF102114">
    <property type="entry name" value="Radical SAM enzymes"/>
    <property type="match status" value="1"/>
</dbReference>
<dbReference type="InterPro" id="IPR013785">
    <property type="entry name" value="Aldolase_TIM"/>
</dbReference>